<dbReference type="PRINTS" id="PR00111">
    <property type="entry name" value="ABHYDROLASE"/>
</dbReference>
<dbReference type="Proteomes" id="UP000789508">
    <property type="component" value="Unassembled WGS sequence"/>
</dbReference>
<gene>
    <name evidence="2" type="ORF">ALEPTO_LOCUS10014</name>
</gene>
<dbReference type="SUPFAM" id="SSF53474">
    <property type="entry name" value="alpha/beta-Hydrolases"/>
    <property type="match status" value="1"/>
</dbReference>
<sequence>MNGIFNSKNNQTTTPLPSIQRVFLRSVAAEDPEGRFTIVRNIQTYYKPLADTTGLPVVAYDRPAFGFTERLTTWEENNNPYTQQSCLDFLIELLRNIGYGDRKVVIMGTSSGGAIASALAIKYPGYVLAIVLLCPALRPEDQGPPPLARHILTSLPGRLFLKAALYQYIPLTSLYHNAETIPQWETVIRPAYRVPLTLPNFYESVNNVMRYFVPLEILENRQALLRNTPILYITGNNDKYTSEEIHRQIAADMTSNMPEGAVFEFHVLPDCGHIPQDEKPREVFELTLDFLKRMGVYQPRIC</sequence>
<reference evidence="2" key="1">
    <citation type="submission" date="2021-06" db="EMBL/GenBank/DDBJ databases">
        <authorList>
            <person name="Kallberg Y."/>
            <person name="Tangrot J."/>
            <person name="Rosling A."/>
        </authorList>
    </citation>
    <scope>NUCLEOTIDE SEQUENCE</scope>
    <source>
        <strain evidence="2">FL130A</strain>
    </source>
</reference>
<protein>
    <submittedName>
        <fullName evidence="2">10067_t:CDS:1</fullName>
    </submittedName>
</protein>
<evidence type="ECO:0000313" key="2">
    <source>
        <dbReference type="EMBL" id="CAG8651144.1"/>
    </source>
</evidence>
<dbReference type="EMBL" id="CAJVPS010009556">
    <property type="protein sequence ID" value="CAG8651144.1"/>
    <property type="molecule type" value="Genomic_DNA"/>
</dbReference>
<dbReference type="Gene3D" id="3.40.50.1820">
    <property type="entry name" value="alpha/beta hydrolase"/>
    <property type="match status" value="1"/>
</dbReference>
<keyword evidence="3" id="KW-1185">Reference proteome</keyword>
<proteinExistence type="predicted"/>
<organism evidence="2 3">
    <name type="scientific">Ambispora leptoticha</name>
    <dbReference type="NCBI Taxonomy" id="144679"/>
    <lineage>
        <taxon>Eukaryota</taxon>
        <taxon>Fungi</taxon>
        <taxon>Fungi incertae sedis</taxon>
        <taxon>Mucoromycota</taxon>
        <taxon>Glomeromycotina</taxon>
        <taxon>Glomeromycetes</taxon>
        <taxon>Archaeosporales</taxon>
        <taxon>Ambisporaceae</taxon>
        <taxon>Ambispora</taxon>
    </lineage>
</organism>
<dbReference type="InterPro" id="IPR029058">
    <property type="entry name" value="AB_hydrolase_fold"/>
</dbReference>
<dbReference type="InterPro" id="IPR000073">
    <property type="entry name" value="AB_hydrolase_1"/>
</dbReference>
<dbReference type="Pfam" id="PF12697">
    <property type="entry name" value="Abhydrolase_6"/>
    <property type="match status" value="1"/>
</dbReference>
<dbReference type="AlphaFoldDB" id="A0A9N9H5X0"/>
<evidence type="ECO:0000259" key="1">
    <source>
        <dbReference type="Pfam" id="PF12697"/>
    </source>
</evidence>
<dbReference type="PANTHER" id="PTHR43689">
    <property type="entry name" value="HYDROLASE"/>
    <property type="match status" value="1"/>
</dbReference>
<name>A0A9N9H5X0_9GLOM</name>
<dbReference type="PANTHER" id="PTHR43689:SF8">
    <property type="entry name" value="ALPHA_BETA-HYDROLASES SUPERFAMILY PROTEIN"/>
    <property type="match status" value="1"/>
</dbReference>
<dbReference type="InterPro" id="IPR000639">
    <property type="entry name" value="Epox_hydrolase-like"/>
</dbReference>
<evidence type="ECO:0000313" key="3">
    <source>
        <dbReference type="Proteomes" id="UP000789508"/>
    </source>
</evidence>
<dbReference type="OrthoDB" id="408373at2759"/>
<dbReference type="PRINTS" id="PR00412">
    <property type="entry name" value="EPOXHYDRLASE"/>
</dbReference>
<feature type="domain" description="AB hydrolase-1" evidence="1">
    <location>
        <begin position="53"/>
        <end position="285"/>
    </location>
</feature>
<dbReference type="GO" id="GO:0003824">
    <property type="term" value="F:catalytic activity"/>
    <property type="evidence" value="ECO:0007669"/>
    <property type="project" value="InterPro"/>
</dbReference>
<comment type="caution">
    <text evidence="2">The sequence shown here is derived from an EMBL/GenBank/DDBJ whole genome shotgun (WGS) entry which is preliminary data.</text>
</comment>
<accession>A0A9N9H5X0</accession>